<dbReference type="InterPro" id="IPR036691">
    <property type="entry name" value="Endo/exonu/phosph_ase_sf"/>
</dbReference>
<dbReference type="STRING" id="698738.OLEAN_C01450"/>
<dbReference type="SUPFAM" id="SSF50405">
    <property type="entry name" value="Actin-crosslinking proteins"/>
    <property type="match status" value="1"/>
</dbReference>
<evidence type="ECO:0000256" key="2">
    <source>
        <dbReference type="ARBA" id="ARBA00022801"/>
    </source>
</evidence>
<feature type="chain" id="PRO_5004374174" evidence="3">
    <location>
        <begin position="20"/>
        <end position="567"/>
    </location>
</feature>
<dbReference type="Gene3D" id="2.80.10.50">
    <property type="match status" value="1"/>
</dbReference>
<proteinExistence type="predicted"/>
<dbReference type="EMBL" id="FO203512">
    <property type="protein sequence ID" value="CCK74321.1"/>
    <property type="molecule type" value="Genomic_DNA"/>
</dbReference>
<dbReference type="Gene3D" id="3.60.10.10">
    <property type="entry name" value="Endonuclease/exonuclease/phosphatase"/>
    <property type="match status" value="1"/>
</dbReference>
<reference evidence="5 6" key="1">
    <citation type="journal article" date="2013" name="Nat. Commun.">
        <title>Genome sequence and functional genomic analysis of the oil-degrading bacterium Oleispira antarctica.</title>
        <authorList>
            <person name="Kube M."/>
            <person name="Chernikova T.N."/>
            <person name="Al-Ramahi Y."/>
            <person name="Beloqui A."/>
            <person name="Lopez-Cortez N."/>
            <person name="Guazzaroni M.E."/>
            <person name="Heipieper H.J."/>
            <person name="Klages S."/>
            <person name="Kotsyurbenko O.R."/>
            <person name="Langer I."/>
            <person name="Nechitaylo T.Y."/>
            <person name="Lunsdorf H."/>
            <person name="Fernandez M."/>
            <person name="Juarez S."/>
            <person name="Ciordia S."/>
            <person name="Singer A."/>
            <person name="Kagan O."/>
            <person name="Egorova O."/>
            <person name="Petit P.A."/>
            <person name="Stogios P."/>
            <person name="Kim Y."/>
            <person name="Tchigvintsev A."/>
            <person name="Flick R."/>
            <person name="Denaro R."/>
            <person name="Genovese M."/>
            <person name="Albar J.P."/>
            <person name="Reva O.N."/>
            <person name="Martinez-Gomariz M."/>
            <person name="Tran H."/>
            <person name="Ferrer M."/>
            <person name="Savchenko A."/>
            <person name="Yakunin A.F."/>
            <person name="Yakimov M.M."/>
            <person name="Golyshina O.V."/>
            <person name="Reinhardt R."/>
            <person name="Golyshin P.N."/>
        </authorList>
    </citation>
    <scope>NUCLEOTIDE SEQUENCE [LARGE SCALE GENOMIC DNA]</scope>
</reference>
<evidence type="ECO:0000313" key="6">
    <source>
        <dbReference type="Proteomes" id="UP000032749"/>
    </source>
</evidence>
<feature type="signal peptide" evidence="3">
    <location>
        <begin position="1"/>
        <end position="19"/>
    </location>
</feature>
<dbReference type="Proteomes" id="UP000032749">
    <property type="component" value="Chromosome"/>
</dbReference>
<evidence type="ECO:0000256" key="1">
    <source>
        <dbReference type="ARBA" id="ARBA00022729"/>
    </source>
</evidence>
<dbReference type="HOGENOM" id="CLU_033415_2_0_6"/>
<dbReference type="PANTHER" id="PTHR16320">
    <property type="entry name" value="SPHINGOMYELINASE FAMILY MEMBER"/>
    <property type="match status" value="1"/>
</dbReference>
<dbReference type="Pfam" id="PF03372">
    <property type="entry name" value="Exo_endo_phos"/>
    <property type="match status" value="1"/>
</dbReference>
<keyword evidence="2" id="KW-0378">Hydrolase</keyword>
<gene>
    <name evidence="5" type="ORF">OLEAN_C01450</name>
</gene>
<dbReference type="CDD" id="cd00257">
    <property type="entry name" value="beta-trefoil_FSCN-like"/>
    <property type="match status" value="1"/>
</dbReference>
<dbReference type="InterPro" id="IPR005135">
    <property type="entry name" value="Endo/exonuclease/phosphatase"/>
</dbReference>
<accession>R4YJB7</accession>
<dbReference type="InterPro" id="IPR038772">
    <property type="entry name" value="Sph/SMPD2-like"/>
</dbReference>
<protein>
    <submittedName>
        <fullName evidence="5">Phospholipase C</fullName>
    </submittedName>
</protein>
<dbReference type="GO" id="GO:0004767">
    <property type="term" value="F:sphingomyelin phosphodiesterase activity"/>
    <property type="evidence" value="ECO:0007669"/>
    <property type="project" value="InterPro"/>
</dbReference>
<keyword evidence="6" id="KW-1185">Reference proteome</keyword>
<organism evidence="5 6">
    <name type="scientific">Oleispira antarctica RB-8</name>
    <dbReference type="NCBI Taxonomy" id="698738"/>
    <lineage>
        <taxon>Bacteria</taxon>
        <taxon>Pseudomonadati</taxon>
        <taxon>Pseudomonadota</taxon>
        <taxon>Gammaproteobacteria</taxon>
        <taxon>Oceanospirillales</taxon>
        <taxon>Oceanospirillaceae</taxon>
        <taxon>Oleispira</taxon>
    </lineage>
</organism>
<evidence type="ECO:0000259" key="4">
    <source>
        <dbReference type="Pfam" id="PF03372"/>
    </source>
</evidence>
<dbReference type="CDD" id="cd09078">
    <property type="entry name" value="nSMase"/>
    <property type="match status" value="1"/>
</dbReference>
<evidence type="ECO:0000256" key="3">
    <source>
        <dbReference type="SAM" id="SignalP"/>
    </source>
</evidence>
<keyword evidence="1 3" id="KW-0732">Signal</keyword>
<name>R4YJB7_OLEAN</name>
<dbReference type="GO" id="GO:0005576">
    <property type="term" value="C:extracellular region"/>
    <property type="evidence" value="ECO:0007669"/>
    <property type="project" value="InterPro"/>
</dbReference>
<evidence type="ECO:0000313" key="5">
    <source>
        <dbReference type="EMBL" id="CCK74321.1"/>
    </source>
</evidence>
<dbReference type="PANTHER" id="PTHR16320:SF23">
    <property type="entry name" value="SPHINGOMYELINASE C 1"/>
    <property type="match status" value="1"/>
</dbReference>
<dbReference type="InterPro" id="IPR008999">
    <property type="entry name" value="Actin-crosslinking"/>
</dbReference>
<sequence>MKKLFYTAALAFISSSVLAMSEAPTALDTHIVFTNSTLDTLQVSLSGDASVIQQATEVGPLATATLAKLTRNAGANSALNIQLSSADYQINLTQNTEGTNLVFGANTSDLNIAPQANEEIQRHQTELAGDANTLAFNAKDLAKGGQLTYVLQEKDNKPALGAANELNVLSYNIWATTIFGSKKVDTRLNEMPAIMAGYDVLVLTEVYDTIRTNKLLANLRAEYPYQTADVLKLGKLLGSGVRILSRWPITIEDSFNYTPCNGIQCPASRSVIYAQIQKQGNPYNVFATHTQSSDDDANRNARLAQLQEMGDYIRSLNIPSNEPVIMAGDFNINKIGLPQDRNYLEAVLSATEPENRGHNFTYDADTNTWAEQPYIEYLDYTLTANNNLQPVSAYQEAFAPRATIDALWGEWDLSDHYPVRGIFSYPSAAEPQRPAFPFVGDVVHVRTANGYFMRSMSGGNSFISAGSDQIGTWESFSFEDQGNGKVAIKAFDGHYVALDSYLIGTLKASSDSVSAAATFTLVELGNNKLAIKADNGKYLRADFGGNAGLSAGSSNIGTNQTFTLIRR</sequence>
<dbReference type="SUPFAM" id="SSF56219">
    <property type="entry name" value="DNase I-like"/>
    <property type="match status" value="1"/>
</dbReference>
<dbReference type="InterPro" id="IPR017766">
    <property type="entry name" value="Sphingomyelinase/PLipase_C"/>
</dbReference>
<dbReference type="AlphaFoldDB" id="R4YJB7"/>
<dbReference type="KEGG" id="oai:OLEAN_C01450"/>
<feature type="domain" description="Endonuclease/exonuclease/phosphatase" evidence="4">
    <location>
        <begin position="169"/>
        <end position="416"/>
    </location>
</feature>